<dbReference type="Pfam" id="PF01826">
    <property type="entry name" value="TIL"/>
    <property type="match status" value="1"/>
</dbReference>
<dbReference type="InterPro" id="IPR001846">
    <property type="entry name" value="VWF_type-D"/>
</dbReference>
<evidence type="ECO:0000313" key="4">
    <source>
        <dbReference type="EMBL" id="RLV88252.1"/>
    </source>
</evidence>
<sequence length="788" mass="86059">MDGQPECIQETFSTCWLAGGPRYCSFDGKTFDFMGTCAYTLTTICDPNPTLPAFSVEVKKKADGNSKVSSIGSITIHVDNVTVTAVPSENGMVRVSSHHSHLPMSLSHGKLHVYRRVLYKWDDHVVINLLAAFSGKVCGMCRNNRDLWDDALPLDGKQACDNCGVRGAGSIYVKNCIYDLCANEGHRNVLCHAFEIYTDDCQEEGSMFPIGGQQWDVMSRERLMGVVCGGLAEAAEATAFPRVSTLGRDSPVSTRCEHHPVHITRWYVAATSLPNGFANPLCGLCGNYIGAASNNIMMRNNHVTSDPDAFGSSWKVIDVPGCSEKSIVECSSIVTPSWLQQEVSGMGCEIILEVDGPFRACHGHVDGHQYFQSCIHDSCLFSDQEEGMCPIIALYTTTCQAADVSIESIQRILKPVPNSNLNNLEFPPPAALPFPENICYEPCGNACAATCSAWDSPATCDQPCVETCACNTGHVLRGGQGMPVANCGCTHDGCYYHPGEEFWSSDTCHFRCRCDMELVMVVCKDSRSKLGEVCVVVKGMRDAPSVCLLVTPTFDGHCYYFMGSCVYLLAAHFSTDPTLIPFAVTVEDNHCGSCLVSFTKMVTMEVYNMTLSQEHPQRVKVNGVLLDLPFTHSHQLQVSLHGIHGFITTDTVVTVTFDWYRYAHVIIPNTTLVLSVAFVAMPVVTPTMTLSPVMATMLMRPTWGTAGSEGCQVCSDAQKCACHGDKHWRLLGKKRGPFATCHNIIKPAPYLDDCLIDTCLYRGRQDTVCQAIAAYVAACQSQSAAMQL</sequence>
<evidence type="ECO:0000313" key="5">
    <source>
        <dbReference type="Proteomes" id="UP000276834"/>
    </source>
</evidence>
<dbReference type="SMART" id="SM00216">
    <property type="entry name" value="VWD"/>
    <property type="match status" value="1"/>
</dbReference>
<keyword evidence="5" id="KW-1185">Reference proteome</keyword>
<dbReference type="SMART" id="SM00832">
    <property type="entry name" value="C8"/>
    <property type="match status" value="3"/>
</dbReference>
<dbReference type="SUPFAM" id="SSF57567">
    <property type="entry name" value="Serine protease inhibitors"/>
    <property type="match status" value="1"/>
</dbReference>
<dbReference type="InterPro" id="IPR036084">
    <property type="entry name" value="Ser_inhib-like_sf"/>
</dbReference>
<dbReference type="PANTHER" id="PTHR11339">
    <property type="entry name" value="EXTRACELLULAR MATRIX GLYCOPROTEIN RELATED"/>
    <property type="match status" value="1"/>
</dbReference>
<dbReference type="AlphaFoldDB" id="A0A3L8RVB6"/>
<dbReference type="InterPro" id="IPR050780">
    <property type="entry name" value="Mucin_vWF_Thrombospondin_sf"/>
</dbReference>
<dbReference type="Pfam" id="PF08742">
    <property type="entry name" value="C8"/>
    <property type="match status" value="3"/>
</dbReference>
<organism evidence="4 5">
    <name type="scientific">Chloebia gouldiae</name>
    <name type="common">Gouldian finch</name>
    <name type="synonym">Erythrura gouldiae</name>
    <dbReference type="NCBI Taxonomy" id="44316"/>
    <lineage>
        <taxon>Eukaryota</taxon>
        <taxon>Metazoa</taxon>
        <taxon>Chordata</taxon>
        <taxon>Craniata</taxon>
        <taxon>Vertebrata</taxon>
        <taxon>Euteleostomi</taxon>
        <taxon>Archelosauria</taxon>
        <taxon>Archosauria</taxon>
        <taxon>Dinosauria</taxon>
        <taxon>Saurischia</taxon>
        <taxon>Theropoda</taxon>
        <taxon>Coelurosauria</taxon>
        <taxon>Aves</taxon>
        <taxon>Neognathae</taxon>
        <taxon>Neoaves</taxon>
        <taxon>Telluraves</taxon>
        <taxon>Australaves</taxon>
        <taxon>Passeriformes</taxon>
        <taxon>Passeroidea</taxon>
        <taxon>Passeridae</taxon>
        <taxon>Chloebia</taxon>
    </lineage>
</organism>
<keyword evidence="2" id="KW-0325">Glycoprotein</keyword>
<reference evidence="4 5" key="1">
    <citation type="journal article" date="2018" name="Proc. R. Soc. B">
        <title>A non-coding region near Follistatin controls head colour polymorphism in the Gouldian finch.</title>
        <authorList>
            <person name="Toomey M.B."/>
            <person name="Marques C.I."/>
            <person name="Andrade P."/>
            <person name="Araujo P.M."/>
            <person name="Sabatino S."/>
            <person name="Gazda M.A."/>
            <person name="Afonso S."/>
            <person name="Lopes R.J."/>
            <person name="Corbo J.C."/>
            <person name="Carneiro M."/>
        </authorList>
    </citation>
    <scope>NUCLEOTIDE SEQUENCE [LARGE SCALE GENOMIC DNA]</scope>
    <source>
        <strain evidence="4">Red01</strain>
        <tissue evidence="4">Muscle</tissue>
    </source>
</reference>
<evidence type="ECO:0000259" key="3">
    <source>
        <dbReference type="PROSITE" id="PS51233"/>
    </source>
</evidence>
<dbReference type="PROSITE" id="PS51233">
    <property type="entry name" value="VWFD"/>
    <property type="match status" value="2"/>
</dbReference>
<accession>A0A3L8RVB6</accession>
<protein>
    <recommendedName>
        <fullName evidence="3">VWFD domain-containing protein</fullName>
    </recommendedName>
</protein>
<gene>
    <name evidence="4" type="ORF">DV515_00015510</name>
</gene>
<dbReference type="GO" id="GO:0031012">
    <property type="term" value="C:extracellular matrix"/>
    <property type="evidence" value="ECO:0007669"/>
    <property type="project" value="TreeGrafter"/>
</dbReference>
<evidence type="ECO:0000256" key="1">
    <source>
        <dbReference type="ARBA" id="ARBA00023157"/>
    </source>
</evidence>
<dbReference type="EMBL" id="QUSF01000188">
    <property type="protein sequence ID" value="RLV88252.1"/>
    <property type="molecule type" value="Genomic_DNA"/>
</dbReference>
<feature type="domain" description="VWFD" evidence="3">
    <location>
        <begin position="532"/>
        <end position="712"/>
    </location>
</feature>
<comment type="caution">
    <text evidence="4">The sequence shown here is derived from an EMBL/GenBank/DDBJ whole genome shotgun (WGS) entry which is preliminary data.</text>
</comment>
<feature type="domain" description="VWFD" evidence="3">
    <location>
        <begin position="13"/>
        <end position="323"/>
    </location>
</feature>
<keyword evidence="1" id="KW-1015">Disulfide bond</keyword>
<dbReference type="PANTHER" id="PTHR11339:SF373">
    <property type="entry name" value="VWFD DOMAIN-CONTAINING PROTEIN"/>
    <property type="match status" value="1"/>
</dbReference>
<dbReference type="Proteomes" id="UP000276834">
    <property type="component" value="Unassembled WGS sequence"/>
</dbReference>
<dbReference type="InterPro" id="IPR014853">
    <property type="entry name" value="VWF/SSPO/ZAN-like_Cys-rich_dom"/>
</dbReference>
<dbReference type="OrthoDB" id="5945029at2759"/>
<name>A0A3L8RVB6_CHLGU</name>
<dbReference type="Gene3D" id="2.10.25.10">
    <property type="entry name" value="Laminin"/>
    <property type="match status" value="1"/>
</dbReference>
<evidence type="ECO:0000256" key="2">
    <source>
        <dbReference type="ARBA" id="ARBA00023180"/>
    </source>
</evidence>
<proteinExistence type="predicted"/>
<dbReference type="InterPro" id="IPR002919">
    <property type="entry name" value="TIL_dom"/>
</dbReference>
<dbReference type="Pfam" id="PF00094">
    <property type="entry name" value="VWD"/>
    <property type="match status" value="2"/>
</dbReference>
<dbReference type="GO" id="GO:0005615">
    <property type="term" value="C:extracellular space"/>
    <property type="evidence" value="ECO:0007669"/>
    <property type="project" value="TreeGrafter"/>
</dbReference>
<dbReference type="CDD" id="cd19941">
    <property type="entry name" value="TIL"/>
    <property type="match status" value="1"/>
</dbReference>